<dbReference type="PROSITE" id="PS51764">
    <property type="entry name" value="GH26"/>
    <property type="match status" value="1"/>
</dbReference>
<dbReference type="Proteomes" id="UP000011566">
    <property type="component" value="Unassembled WGS sequence"/>
</dbReference>
<evidence type="ECO:0000256" key="1">
    <source>
        <dbReference type="ARBA" id="ARBA00007754"/>
    </source>
</evidence>
<accession>M0M211</accession>
<feature type="region of interest" description="Disordered" evidence="4">
    <location>
        <begin position="102"/>
        <end position="126"/>
    </location>
</feature>
<dbReference type="PATRIC" id="fig|1132509.6.peg.2206"/>
<dbReference type="InterPro" id="IPR017853">
    <property type="entry name" value="GH"/>
</dbReference>
<feature type="domain" description="GH26" evidence="5">
    <location>
        <begin position="150"/>
        <end position="491"/>
    </location>
</feature>
<reference evidence="6 7" key="1">
    <citation type="journal article" date="2014" name="PLoS Genet.">
        <title>Phylogenetically driven sequencing of extremely halophilic archaea reveals strategies for static and dynamic osmo-response.</title>
        <authorList>
            <person name="Becker E.A."/>
            <person name="Seitzer P.M."/>
            <person name="Tritt A."/>
            <person name="Larsen D."/>
            <person name="Krusor M."/>
            <person name="Yao A.I."/>
            <person name="Wu D."/>
            <person name="Madern D."/>
            <person name="Eisen J.A."/>
            <person name="Darling A.E."/>
            <person name="Facciotti M.T."/>
        </authorList>
    </citation>
    <scope>NUCLEOTIDE SEQUENCE [LARGE SCALE GENOMIC DNA]</scope>
    <source>
        <strain evidence="6 7">100A6</strain>
    </source>
</reference>
<dbReference type="GO" id="GO:0016985">
    <property type="term" value="F:mannan endo-1,4-beta-mannosidase activity"/>
    <property type="evidence" value="ECO:0007669"/>
    <property type="project" value="InterPro"/>
</dbReference>
<keyword evidence="7" id="KW-1185">Reference proteome</keyword>
<dbReference type="PANTHER" id="PTHR40079:SF4">
    <property type="entry name" value="GH26 DOMAIN-CONTAINING PROTEIN-RELATED"/>
    <property type="match status" value="1"/>
</dbReference>
<evidence type="ECO:0000256" key="4">
    <source>
        <dbReference type="SAM" id="MobiDB-lite"/>
    </source>
</evidence>
<dbReference type="AlphaFoldDB" id="M0M211"/>
<name>M0M211_9EURY</name>
<keyword evidence="2" id="KW-0378">Hydrolase</keyword>
<evidence type="ECO:0000313" key="7">
    <source>
        <dbReference type="Proteomes" id="UP000011566"/>
    </source>
</evidence>
<dbReference type="SUPFAM" id="SSF51445">
    <property type="entry name" value="(Trans)glycosidases"/>
    <property type="match status" value="1"/>
</dbReference>
<feature type="region of interest" description="Disordered" evidence="4">
    <location>
        <begin position="508"/>
        <end position="528"/>
    </location>
</feature>
<feature type="region of interest" description="Disordered" evidence="4">
    <location>
        <begin position="1"/>
        <end position="36"/>
    </location>
</feature>
<protein>
    <submittedName>
        <fullName evidence="6">Endoglucanase family protein</fullName>
    </submittedName>
</protein>
<evidence type="ECO:0000313" key="6">
    <source>
        <dbReference type="EMBL" id="EMA38435.1"/>
    </source>
</evidence>
<dbReference type="Pfam" id="PF02156">
    <property type="entry name" value="Glyco_hydro_26"/>
    <property type="match status" value="1"/>
</dbReference>
<comment type="similarity">
    <text evidence="1">Belongs to the glycosyl hydrolase 26 family.</text>
</comment>
<comment type="caution">
    <text evidence="6">The sequence shown here is derived from an EMBL/GenBank/DDBJ whole genome shotgun (WGS) entry which is preliminary data.</text>
</comment>
<organism evidence="6 7">
    <name type="scientific">Halococcus hamelinensis 100A6</name>
    <dbReference type="NCBI Taxonomy" id="1132509"/>
    <lineage>
        <taxon>Archaea</taxon>
        <taxon>Methanobacteriati</taxon>
        <taxon>Methanobacteriota</taxon>
        <taxon>Stenosarchaea group</taxon>
        <taxon>Halobacteria</taxon>
        <taxon>Halobacteriales</taxon>
        <taxon>Halococcaceae</taxon>
        <taxon>Halococcus</taxon>
    </lineage>
</organism>
<dbReference type="PANTHER" id="PTHR40079">
    <property type="entry name" value="MANNAN ENDO-1,4-BETA-MANNOSIDASE E-RELATED"/>
    <property type="match status" value="1"/>
</dbReference>
<sequence>MTVEDGGSGSEYTLASSGRMNRTGANGASIDGNDDLVGSTATGQVDGDADSYKFSGALVVLDVDGDATVRLNGNQVDSDDYYDNVLTIGGPDSDANYSLSTSGRLNRTGANGATVDPNDTISGTTATGQVHGGVDSYKFVGELTTIELNGNATTLLNGEAVTDSSQSPVLGIHSGISDTNFATIDRIEEWQDAQYPVQTIFIPWNSDEGHLNWLFDYLLPRIWDAGRIPLITWEPYTPGVSAASVDTQAIVENQEYSAYLESLDTTTPDDIEVRIANGEYDGYLKTWVRRLRQWLAGPDGEQGTDDDRRAYIRLAHEMNGDWYPWSPTVGNSSASSYVEMWRHVHDQFRYSGIDTANIEWMWCVNAEDQGSYTAEELYPGDDYVDWLSVDGYQWGTSQDWSSWRSPEAVFGNMLGRVRNLADKPVCIAETASSSATSSGSDPARKDDWIRSAFEYFDDEGVDMWCWFNEDKETDWAMFNGRHGTERVSYDGDRVNAYTAYREGVDSYSGAGAATSGATPLTTTSFNGE</sequence>
<dbReference type="RefSeq" id="WP_007693341.1">
    <property type="nucleotide sequence ID" value="NZ_AOMB01000030.1"/>
</dbReference>
<keyword evidence="3" id="KW-0326">Glycosidase</keyword>
<dbReference type="Gene3D" id="3.20.20.80">
    <property type="entry name" value="Glycosidases"/>
    <property type="match status" value="1"/>
</dbReference>
<evidence type="ECO:0000256" key="2">
    <source>
        <dbReference type="ARBA" id="ARBA00022801"/>
    </source>
</evidence>
<dbReference type="eggNOG" id="arCOG09119">
    <property type="taxonomic scope" value="Archaea"/>
</dbReference>
<dbReference type="eggNOG" id="arCOG10187">
    <property type="taxonomic scope" value="Archaea"/>
</dbReference>
<dbReference type="GO" id="GO:0006080">
    <property type="term" value="P:substituted mannan metabolic process"/>
    <property type="evidence" value="ECO:0007669"/>
    <property type="project" value="InterPro"/>
</dbReference>
<feature type="compositionally biased region" description="Polar residues" evidence="4">
    <location>
        <begin position="10"/>
        <end position="26"/>
    </location>
</feature>
<dbReference type="InterPro" id="IPR022790">
    <property type="entry name" value="GH26_dom"/>
</dbReference>
<dbReference type="EMBL" id="AOMB01000030">
    <property type="protein sequence ID" value="EMA38435.1"/>
    <property type="molecule type" value="Genomic_DNA"/>
</dbReference>
<gene>
    <name evidence="6" type="ORF">C447_09782</name>
</gene>
<evidence type="ECO:0000259" key="5">
    <source>
        <dbReference type="PROSITE" id="PS51764"/>
    </source>
</evidence>
<proteinExistence type="inferred from homology"/>
<evidence type="ECO:0000256" key="3">
    <source>
        <dbReference type="ARBA" id="ARBA00023295"/>
    </source>
</evidence>
<dbReference type="OrthoDB" id="27270at2157"/>
<dbReference type="InterPro" id="IPR000805">
    <property type="entry name" value="Glyco_hydro_26"/>
</dbReference>